<evidence type="ECO:0000259" key="8">
    <source>
        <dbReference type="Pfam" id="PF01694"/>
    </source>
</evidence>
<dbReference type="EMBL" id="NOZQ01000050">
    <property type="protein sequence ID" value="OYD16812.1"/>
    <property type="molecule type" value="Genomic_DNA"/>
</dbReference>
<feature type="transmembrane region" description="Helical" evidence="7">
    <location>
        <begin position="74"/>
        <end position="94"/>
    </location>
</feature>
<dbReference type="Proteomes" id="UP000215215">
    <property type="component" value="Unassembled WGS sequence"/>
</dbReference>
<dbReference type="Gene3D" id="1.20.1540.10">
    <property type="entry name" value="Rhomboid-like"/>
    <property type="match status" value="1"/>
</dbReference>
<dbReference type="FunFam" id="1.20.1540.10:FF:000027">
    <property type="entry name" value="Rhomboid family intramembrane serine protease"/>
    <property type="match status" value="1"/>
</dbReference>
<feature type="transmembrane region" description="Helical" evidence="7">
    <location>
        <begin position="130"/>
        <end position="150"/>
    </location>
</feature>
<feature type="transmembrane region" description="Helical" evidence="7">
    <location>
        <begin position="106"/>
        <end position="124"/>
    </location>
</feature>
<sequence>MIPLRDNIPSKRFPFVTYFFIFINVALFIYELTLGKFTNIFVGKYGCIPYEITRARDIEPFIGIPVYFTLLSSMFLHGSWLHLIGNMLFLFIFGDNVEDWWGHRRYLLMYILFGLIAAVLQILVSPNSRVPFIGASGAIAGIMGSYFFLYPHAKVNVILIFFFLVRIVWIPAFLFLGFWILLQILFGFLTPPSSSNIAFFAHIGGFFAGLFLTRWKVRKKLKGWK</sequence>
<dbReference type="InterPro" id="IPR022764">
    <property type="entry name" value="Peptidase_S54_rhomboid_dom"/>
</dbReference>
<keyword evidence="5 7" id="KW-1133">Transmembrane helix</keyword>
<dbReference type="InterPro" id="IPR035952">
    <property type="entry name" value="Rhomboid-like_sf"/>
</dbReference>
<name>A0A235BX50_UNCW3</name>
<evidence type="ECO:0000256" key="3">
    <source>
        <dbReference type="ARBA" id="ARBA00022519"/>
    </source>
</evidence>
<comment type="subcellular location">
    <subcellularLocation>
        <location evidence="1">Membrane</location>
        <topology evidence="1">Multi-pass membrane protein</topology>
    </subcellularLocation>
</comment>
<evidence type="ECO:0000256" key="5">
    <source>
        <dbReference type="ARBA" id="ARBA00022989"/>
    </source>
</evidence>
<feature type="transmembrane region" description="Helical" evidence="7">
    <location>
        <begin position="157"/>
        <end position="185"/>
    </location>
</feature>
<evidence type="ECO:0000256" key="6">
    <source>
        <dbReference type="ARBA" id="ARBA00023136"/>
    </source>
</evidence>
<keyword evidence="4 7" id="KW-0812">Transmembrane</keyword>
<keyword evidence="3" id="KW-0997">Cell inner membrane</keyword>
<feature type="domain" description="Peptidase S54 rhomboid" evidence="8">
    <location>
        <begin position="67"/>
        <end position="214"/>
    </location>
</feature>
<evidence type="ECO:0000313" key="9">
    <source>
        <dbReference type="EMBL" id="OYD16812.1"/>
    </source>
</evidence>
<evidence type="ECO:0000256" key="2">
    <source>
        <dbReference type="ARBA" id="ARBA00022475"/>
    </source>
</evidence>
<protein>
    <recommendedName>
        <fullName evidence="8">Peptidase S54 rhomboid domain-containing protein</fullName>
    </recommendedName>
</protein>
<organism evidence="9 10">
    <name type="scientific">candidate division WOR-3 bacterium JGI_Cruoil_03_44_89</name>
    <dbReference type="NCBI Taxonomy" id="1973748"/>
    <lineage>
        <taxon>Bacteria</taxon>
        <taxon>Bacteria division WOR-3</taxon>
    </lineage>
</organism>
<proteinExistence type="predicted"/>
<feature type="transmembrane region" description="Helical" evidence="7">
    <location>
        <begin position="197"/>
        <end position="215"/>
    </location>
</feature>
<comment type="caution">
    <text evidence="9">The sequence shown here is derived from an EMBL/GenBank/DDBJ whole genome shotgun (WGS) entry which is preliminary data.</text>
</comment>
<evidence type="ECO:0000256" key="1">
    <source>
        <dbReference type="ARBA" id="ARBA00004141"/>
    </source>
</evidence>
<dbReference type="PANTHER" id="PTHR43066">
    <property type="entry name" value="RHOMBOID-RELATED PROTEIN"/>
    <property type="match status" value="1"/>
</dbReference>
<evidence type="ECO:0000256" key="7">
    <source>
        <dbReference type="SAM" id="Phobius"/>
    </source>
</evidence>
<accession>A0A235BX50</accession>
<dbReference type="Pfam" id="PF01694">
    <property type="entry name" value="Rhomboid"/>
    <property type="match status" value="1"/>
</dbReference>
<feature type="transmembrane region" description="Helical" evidence="7">
    <location>
        <begin position="12"/>
        <end position="30"/>
    </location>
</feature>
<dbReference type="GO" id="GO:0016020">
    <property type="term" value="C:membrane"/>
    <property type="evidence" value="ECO:0007669"/>
    <property type="project" value="UniProtKB-SubCell"/>
</dbReference>
<dbReference type="PANTHER" id="PTHR43066:SF26">
    <property type="entry name" value="RHOMBOID PROTEASE GLPG"/>
    <property type="match status" value="1"/>
</dbReference>
<keyword evidence="2" id="KW-1003">Cell membrane</keyword>
<gene>
    <name evidence="9" type="ORF">CH333_02550</name>
</gene>
<dbReference type="AlphaFoldDB" id="A0A235BX50"/>
<dbReference type="SUPFAM" id="SSF144091">
    <property type="entry name" value="Rhomboid-like"/>
    <property type="match status" value="1"/>
</dbReference>
<dbReference type="GO" id="GO:0004252">
    <property type="term" value="F:serine-type endopeptidase activity"/>
    <property type="evidence" value="ECO:0007669"/>
    <property type="project" value="InterPro"/>
</dbReference>
<evidence type="ECO:0000256" key="4">
    <source>
        <dbReference type="ARBA" id="ARBA00022692"/>
    </source>
</evidence>
<evidence type="ECO:0000313" key="10">
    <source>
        <dbReference type="Proteomes" id="UP000215215"/>
    </source>
</evidence>
<reference evidence="9 10" key="1">
    <citation type="submission" date="2017-07" db="EMBL/GenBank/DDBJ databases">
        <title>Recovery of genomes from metagenomes via a dereplication, aggregation, and scoring strategy.</title>
        <authorList>
            <person name="Sieber C.M."/>
            <person name="Probst A.J."/>
            <person name="Sharrar A."/>
            <person name="Thomas B.C."/>
            <person name="Hess M."/>
            <person name="Tringe S.G."/>
            <person name="Banfield J.F."/>
        </authorList>
    </citation>
    <scope>NUCLEOTIDE SEQUENCE [LARGE SCALE GENOMIC DNA]</scope>
    <source>
        <strain evidence="9">JGI_Cruoil_03_44_89</strain>
    </source>
</reference>
<keyword evidence="6 7" id="KW-0472">Membrane</keyword>